<feature type="region of interest" description="Disordered" evidence="1">
    <location>
        <begin position="682"/>
        <end position="715"/>
    </location>
</feature>
<feature type="region of interest" description="Disordered" evidence="1">
    <location>
        <begin position="193"/>
        <end position="298"/>
    </location>
</feature>
<feature type="compositionally biased region" description="Polar residues" evidence="1">
    <location>
        <begin position="32"/>
        <end position="55"/>
    </location>
</feature>
<feature type="compositionally biased region" description="Low complexity" evidence="1">
    <location>
        <begin position="101"/>
        <end position="117"/>
    </location>
</feature>
<feature type="compositionally biased region" description="Polar residues" evidence="1">
    <location>
        <begin position="1"/>
        <end position="16"/>
    </location>
</feature>
<evidence type="ECO:0000313" key="2">
    <source>
        <dbReference type="EMBL" id="CAE0710418.1"/>
    </source>
</evidence>
<feature type="compositionally biased region" description="Basic residues" evidence="1">
    <location>
        <begin position="122"/>
        <end position="132"/>
    </location>
</feature>
<name>A0A6U9WB18_9STRA</name>
<evidence type="ECO:0000256" key="1">
    <source>
        <dbReference type="SAM" id="MobiDB-lite"/>
    </source>
</evidence>
<feature type="compositionally biased region" description="Polar residues" evidence="1">
    <location>
        <begin position="682"/>
        <end position="692"/>
    </location>
</feature>
<feature type="compositionally biased region" description="Pro residues" evidence="1">
    <location>
        <begin position="553"/>
        <end position="563"/>
    </location>
</feature>
<gene>
    <name evidence="2" type="ORF">PAUS00366_LOCUS3145</name>
    <name evidence="3" type="ORF">PAUS00366_LOCUS3146</name>
</gene>
<dbReference type="EMBL" id="HBIX01004030">
    <property type="protein sequence ID" value="CAE0710419.1"/>
    <property type="molecule type" value="Transcribed_RNA"/>
</dbReference>
<feature type="region of interest" description="Disordered" evidence="1">
    <location>
        <begin position="310"/>
        <end position="376"/>
    </location>
</feature>
<proteinExistence type="predicted"/>
<feature type="compositionally biased region" description="Polar residues" evidence="1">
    <location>
        <begin position="310"/>
        <end position="329"/>
    </location>
</feature>
<feature type="region of interest" description="Disordered" evidence="1">
    <location>
        <begin position="727"/>
        <end position="771"/>
    </location>
</feature>
<dbReference type="AlphaFoldDB" id="A0A6U9WB18"/>
<feature type="compositionally biased region" description="Low complexity" evidence="1">
    <location>
        <begin position="356"/>
        <end position="370"/>
    </location>
</feature>
<feature type="region of interest" description="Disordered" evidence="1">
    <location>
        <begin position="1"/>
        <end position="167"/>
    </location>
</feature>
<evidence type="ECO:0000313" key="3">
    <source>
        <dbReference type="EMBL" id="CAE0710419.1"/>
    </source>
</evidence>
<feature type="compositionally biased region" description="Polar residues" evidence="1">
    <location>
        <begin position="339"/>
        <end position="355"/>
    </location>
</feature>
<feature type="compositionally biased region" description="Polar residues" evidence="1">
    <location>
        <begin position="279"/>
        <end position="293"/>
    </location>
</feature>
<feature type="compositionally biased region" description="Polar residues" evidence="1">
    <location>
        <begin position="744"/>
        <end position="763"/>
    </location>
</feature>
<feature type="compositionally biased region" description="Polar residues" evidence="1">
    <location>
        <begin position="594"/>
        <end position="619"/>
    </location>
</feature>
<reference evidence="2" key="1">
    <citation type="submission" date="2021-01" db="EMBL/GenBank/DDBJ databases">
        <authorList>
            <person name="Corre E."/>
            <person name="Pelletier E."/>
            <person name="Niang G."/>
            <person name="Scheremetjew M."/>
            <person name="Finn R."/>
            <person name="Kale V."/>
            <person name="Holt S."/>
            <person name="Cochrane G."/>
            <person name="Meng A."/>
            <person name="Brown T."/>
            <person name="Cohen L."/>
        </authorList>
    </citation>
    <scope>NUCLEOTIDE SEQUENCE</scope>
    <source>
        <strain evidence="2">10249 10 AB</strain>
    </source>
</reference>
<feature type="compositionally biased region" description="Basic and acidic residues" evidence="1">
    <location>
        <begin position="572"/>
        <end position="583"/>
    </location>
</feature>
<protein>
    <submittedName>
        <fullName evidence="2">Uncharacterized protein</fullName>
    </submittedName>
</protein>
<feature type="region of interest" description="Disordered" evidence="1">
    <location>
        <begin position="422"/>
        <end position="619"/>
    </location>
</feature>
<dbReference type="EMBL" id="HBIX01004029">
    <property type="protein sequence ID" value="CAE0710418.1"/>
    <property type="molecule type" value="Transcribed_RNA"/>
</dbReference>
<sequence>MSTSWNPNNHGFTSGPSCDPTMVTPGSVPASLINSNISSTIDKGDSPSSTSSEATGKSKGGSTKEEMGQGQGQFKRGPPMVPIQQQLHDQQPAGVGQRPPSSASTSSATSFHTGASSGVPRPPHHLQHHLHHSSVGMGGNNNHPMAPQYRHAPSHHHTPHGQPNHFYHGEQIMGAIRGQGRPHEQDHQVQNNNYHQHGLNRPTGRYPVQHSTRTGEGYGHHAHGHGHFGRPGQARNYHQHQQHQHQPQYHSFPLGPHVKPGSVPQGMGQQGGSRGPSPTHLQQQYSTQRQKSVSPAPPGVAVAIAQSQPLRRLSQNGGANNTTDVNSGPNAAHEDAKHPSNNRGPDGSYQSKQEPTQQNHHQQQTGSGHTASLRPQSRQEIVDMSLQEQYRHHAGPSDMHQGYSSHQYQNQYPQHDRIHYGGQPSMHHGGHPNNMHPETQHHNYHHPPHGAPAPGPPIAHNHYRGYPDNAMPTGYPHGAGGHREMYPHANNQHYHHQHQQPHSYGQPPPPPSGLQRGPGHGFQLPKYNANQAPGDPTTSGNKNELRQSINRSPSPPPSPPPAPSAQALLRAKLREQEGVKKVTDQILSPATGEMSMNTTQESTDNTSENPSRRNSNGSYTSIIANKPMALGDRGNVVVTAPVSGLGSFTKKPATETVSKTAKQEDITADAASILLQLGSVLNRSTGGSENQNPCSHPSPPIPSSVQHSSSMDDVSDAGTMLTMQTEVPDLTSGPSSDSIDTEMSGASASRLNDTPIKSNTTTKQDPDTDFPCVVPDRYPTRLALPYDNAKLNNLHCYLRSELLEIFVVGKSNKKSPCHSPSSSVGRVGLRCVHCSMSRMSCADAPMSVFYPKSIAEIYRLVTSWQRCHLRKCKKIPPTARAKWQELRDNDKSRGKTHYWVTSAKSLGLMDCQSRAGGIRFKPNFDPSILPPDTLLTPSAKEAAEAAERAAAIAAKAQKIVSMATAVASSNMAAVSISVPVPESTDMTDAPAPAVVASAAIRT</sequence>
<organism evidence="2">
    <name type="scientific">Pseudo-nitzschia australis</name>
    <dbReference type="NCBI Taxonomy" id="44445"/>
    <lineage>
        <taxon>Eukaryota</taxon>
        <taxon>Sar</taxon>
        <taxon>Stramenopiles</taxon>
        <taxon>Ochrophyta</taxon>
        <taxon>Bacillariophyta</taxon>
        <taxon>Bacillariophyceae</taxon>
        <taxon>Bacillariophycidae</taxon>
        <taxon>Bacillariales</taxon>
        <taxon>Bacillariaceae</taxon>
        <taxon>Pseudo-nitzschia</taxon>
    </lineage>
</organism>
<feature type="compositionally biased region" description="Polar residues" evidence="1">
    <location>
        <begin position="528"/>
        <end position="551"/>
    </location>
</feature>
<accession>A0A6U9WB18</accession>